<dbReference type="InterPro" id="IPR036691">
    <property type="entry name" value="Endo/exonu/phosph_ase_sf"/>
</dbReference>
<dbReference type="InterPro" id="IPR000300">
    <property type="entry name" value="IPPc"/>
</dbReference>
<proteinExistence type="predicted"/>
<dbReference type="AlphaFoldDB" id="A0A6N9Q7Q2"/>
<dbReference type="Pfam" id="PF22669">
    <property type="entry name" value="Exo_endo_phos2"/>
    <property type="match status" value="1"/>
</dbReference>
<dbReference type="GO" id="GO:0016791">
    <property type="term" value="F:phosphatase activity"/>
    <property type="evidence" value="ECO:0007669"/>
    <property type="project" value="InterPro"/>
</dbReference>
<name>A0A6N9Q7Q2_9BACL</name>
<organism evidence="2 3">
    <name type="scientific">Chengkuizengella marina</name>
    <dbReference type="NCBI Taxonomy" id="2507566"/>
    <lineage>
        <taxon>Bacteria</taxon>
        <taxon>Bacillati</taxon>
        <taxon>Bacillota</taxon>
        <taxon>Bacilli</taxon>
        <taxon>Bacillales</taxon>
        <taxon>Paenibacillaceae</taxon>
        <taxon>Chengkuizengella</taxon>
    </lineage>
</organism>
<dbReference type="GO" id="GO:0046856">
    <property type="term" value="P:phosphatidylinositol dephosphorylation"/>
    <property type="evidence" value="ECO:0007669"/>
    <property type="project" value="InterPro"/>
</dbReference>
<dbReference type="SUPFAM" id="SSF49785">
    <property type="entry name" value="Galactose-binding domain-like"/>
    <property type="match status" value="2"/>
</dbReference>
<dbReference type="Gene3D" id="3.60.10.10">
    <property type="entry name" value="Endonuclease/exonuclease/phosphatase"/>
    <property type="match status" value="1"/>
</dbReference>
<comment type="caution">
    <text evidence="2">The sequence shown here is derived from an EMBL/GenBank/DDBJ whole genome shotgun (WGS) entry which is preliminary data.</text>
</comment>
<gene>
    <name evidence="2" type="ORF">ERL59_18260</name>
</gene>
<dbReference type="PANTHER" id="PTHR16320:SF1">
    <property type="entry name" value="SPHINGOMYELINASE DDB_G0288017"/>
    <property type="match status" value="1"/>
</dbReference>
<dbReference type="Gene3D" id="2.60.120.260">
    <property type="entry name" value="Galactose-binding domain-like"/>
    <property type="match status" value="2"/>
</dbReference>
<feature type="domain" description="Inositol polyphosphate-related phosphatase" evidence="1">
    <location>
        <begin position="91"/>
        <end position="241"/>
    </location>
</feature>
<evidence type="ECO:0000313" key="3">
    <source>
        <dbReference type="Proteomes" id="UP000448943"/>
    </source>
</evidence>
<accession>A0A6N9Q7Q2</accession>
<dbReference type="GO" id="GO:0005737">
    <property type="term" value="C:cytoplasm"/>
    <property type="evidence" value="ECO:0007669"/>
    <property type="project" value="TreeGrafter"/>
</dbReference>
<dbReference type="EMBL" id="SIJB01000043">
    <property type="protein sequence ID" value="NBI30897.1"/>
    <property type="molecule type" value="Genomic_DNA"/>
</dbReference>
<dbReference type="Proteomes" id="UP000448943">
    <property type="component" value="Unassembled WGS sequence"/>
</dbReference>
<sequence length="593" mass="67316">MLFLHSEFYEQITMSCSKDYKMYLGDDSMKKIYILVFSFIISSLILSNQYTSLAKAEEVEGEFSLLTYNVAGLWDPVSSSNPDKNTILISPKLNNYDIVLVQEDFNYHSDLIEKVDHPYLSSHSGIMGFGDGLNRLSRFTFTDFKREDWNDCYGIFSHANDCLTPKGFSFARHEVSDGVFIDIYNLHADAGGSQEDKDVRKKNFKQVLSKIDQWSTGNAVIVTGDFNSKYKAEGEVRQFADAGFFDAWADIENGGVIPGIGESGDRIDKIIYRSGDFLQLSVNDYAVPNEDFLDSNGNQLSDHKPVSAIFQYHVSNIPQIGNFNMNKSIITNANELLDGQKVWKVETGGFEDYRQNINFKVEENPKNKAYTFSVWLRADDEHTITLRLRNKEKTEGGQQSFTVTTDWEKYKITAPFELDSESLSLFMYPAGFDFGNQGYVYASGVQLTENTQLLDSPNDFMKDYSSHWYKNTNVEKTIEPSPVAENTTVNKVTPIDVNDSIYQHTEVDPAGKTYTFGIWLKADQPHNSTIKIQNANYSESNSKSINVTTDWQYFEVIKEFTNPSDMVTVLLWPGKYNGTTDSVYAWGASLIEE</sequence>
<dbReference type="GO" id="GO:0004767">
    <property type="term" value="F:sphingomyelin phosphodiesterase activity"/>
    <property type="evidence" value="ECO:0007669"/>
    <property type="project" value="InterPro"/>
</dbReference>
<dbReference type="SUPFAM" id="SSF56219">
    <property type="entry name" value="DNase I-like"/>
    <property type="match status" value="1"/>
</dbReference>
<dbReference type="PANTHER" id="PTHR16320">
    <property type="entry name" value="SPHINGOMYELINASE FAMILY MEMBER"/>
    <property type="match status" value="1"/>
</dbReference>
<dbReference type="InterPro" id="IPR008979">
    <property type="entry name" value="Galactose-bd-like_sf"/>
</dbReference>
<evidence type="ECO:0000259" key="1">
    <source>
        <dbReference type="Pfam" id="PF22669"/>
    </source>
</evidence>
<evidence type="ECO:0000313" key="2">
    <source>
        <dbReference type="EMBL" id="NBI30897.1"/>
    </source>
</evidence>
<dbReference type="InterPro" id="IPR038772">
    <property type="entry name" value="Sph/SMPD2-like"/>
</dbReference>
<reference evidence="2 3" key="1">
    <citation type="submission" date="2019-01" db="EMBL/GenBank/DDBJ databases">
        <title>Chengkuizengella sp. nov., isolated from deep-sea sediment of East Pacific Ocean.</title>
        <authorList>
            <person name="Yang J."/>
            <person name="Lai Q."/>
            <person name="Shao Z."/>
        </authorList>
    </citation>
    <scope>NUCLEOTIDE SEQUENCE [LARGE SCALE GENOMIC DNA]</scope>
    <source>
        <strain evidence="2 3">YPA3-1-1</strain>
    </source>
</reference>
<keyword evidence="3" id="KW-1185">Reference proteome</keyword>
<protein>
    <recommendedName>
        <fullName evidence="1">Inositol polyphosphate-related phosphatase domain-containing protein</fullName>
    </recommendedName>
</protein>